<evidence type="ECO:0000313" key="8">
    <source>
        <dbReference type="EMBL" id="KAL2782702.1"/>
    </source>
</evidence>
<keyword evidence="3" id="KW-1003">Cell membrane</keyword>
<dbReference type="PANTHER" id="PTHR23502">
    <property type="entry name" value="MAJOR FACILITATOR SUPERFAMILY"/>
    <property type="match status" value="1"/>
</dbReference>
<dbReference type="SUPFAM" id="SSF103473">
    <property type="entry name" value="MFS general substrate transporter"/>
    <property type="match status" value="1"/>
</dbReference>
<evidence type="ECO:0000256" key="3">
    <source>
        <dbReference type="ARBA" id="ARBA00022475"/>
    </source>
</evidence>
<keyword evidence="5 7" id="KW-1133">Transmembrane helix</keyword>
<dbReference type="Proteomes" id="UP001610563">
    <property type="component" value="Unassembled WGS sequence"/>
</dbReference>
<evidence type="ECO:0000256" key="5">
    <source>
        <dbReference type="ARBA" id="ARBA00022989"/>
    </source>
</evidence>
<keyword evidence="9" id="KW-1185">Reference proteome</keyword>
<comment type="caution">
    <text evidence="8">The sequence shown here is derived from an EMBL/GenBank/DDBJ whole genome shotgun (WGS) entry which is preliminary data.</text>
</comment>
<feature type="transmembrane region" description="Helical" evidence="7">
    <location>
        <begin position="122"/>
        <end position="140"/>
    </location>
</feature>
<dbReference type="InterPro" id="IPR036259">
    <property type="entry name" value="MFS_trans_sf"/>
</dbReference>
<evidence type="ECO:0000256" key="2">
    <source>
        <dbReference type="ARBA" id="ARBA00022448"/>
    </source>
</evidence>
<evidence type="ECO:0000256" key="4">
    <source>
        <dbReference type="ARBA" id="ARBA00022692"/>
    </source>
</evidence>
<dbReference type="PANTHER" id="PTHR23502:SF186">
    <property type="entry name" value="MAJOR FACILITATOR SUPERFAMILY (MFS) PROFILE DOMAIN-CONTAINING PROTEIN"/>
    <property type="match status" value="1"/>
</dbReference>
<gene>
    <name evidence="8" type="ORF">BJX66DRAFT_345594</name>
</gene>
<organism evidence="8 9">
    <name type="scientific">Aspergillus keveii</name>
    <dbReference type="NCBI Taxonomy" id="714993"/>
    <lineage>
        <taxon>Eukaryota</taxon>
        <taxon>Fungi</taxon>
        <taxon>Dikarya</taxon>
        <taxon>Ascomycota</taxon>
        <taxon>Pezizomycotina</taxon>
        <taxon>Eurotiomycetes</taxon>
        <taxon>Eurotiomycetidae</taxon>
        <taxon>Eurotiales</taxon>
        <taxon>Aspergillaceae</taxon>
        <taxon>Aspergillus</taxon>
        <taxon>Aspergillus subgen. Nidulantes</taxon>
    </lineage>
</organism>
<evidence type="ECO:0000313" key="9">
    <source>
        <dbReference type="Proteomes" id="UP001610563"/>
    </source>
</evidence>
<evidence type="ECO:0008006" key="10">
    <source>
        <dbReference type="Google" id="ProtNLM"/>
    </source>
</evidence>
<keyword evidence="4 7" id="KW-0812">Transmembrane</keyword>
<accession>A0ABR4FHI4</accession>
<feature type="transmembrane region" description="Helical" evidence="7">
    <location>
        <begin position="7"/>
        <end position="26"/>
    </location>
</feature>
<protein>
    <recommendedName>
        <fullName evidence="10">MFS transporter</fullName>
    </recommendedName>
</protein>
<sequence length="143" mass="15589">MLCADIIAILLTVHTSFGYGVIFSFFSFRSILDESYGFDDLETSLAYLRLLVGYGLAIVIHGLMERRTAGILIGWCIPVVSVAYISRSYDFEILSSAIAANGVVRYSSGATFPLFTIEKYDTIGAGWASGAFAFLSLFLIPSL</sequence>
<feature type="transmembrane region" description="Helical" evidence="7">
    <location>
        <begin position="69"/>
        <end position="86"/>
    </location>
</feature>
<reference evidence="8 9" key="1">
    <citation type="submission" date="2024-07" db="EMBL/GenBank/DDBJ databases">
        <title>Section-level genome sequencing and comparative genomics of Aspergillus sections Usti and Cavernicolus.</title>
        <authorList>
            <consortium name="Lawrence Berkeley National Laboratory"/>
            <person name="Nybo J.L."/>
            <person name="Vesth T.C."/>
            <person name="Theobald S."/>
            <person name="Frisvad J.C."/>
            <person name="Larsen T.O."/>
            <person name="Kjaerboelling I."/>
            <person name="Rothschild-Mancinelli K."/>
            <person name="Lyhne E.K."/>
            <person name="Kogle M.E."/>
            <person name="Barry K."/>
            <person name="Clum A."/>
            <person name="Na H."/>
            <person name="Ledsgaard L."/>
            <person name="Lin J."/>
            <person name="Lipzen A."/>
            <person name="Kuo A."/>
            <person name="Riley R."/>
            <person name="Mondo S."/>
            <person name="Labutti K."/>
            <person name="Haridas S."/>
            <person name="Pangalinan J."/>
            <person name="Salamov A.A."/>
            <person name="Simmons B.A."/>
            <person name="Magnuson J.K."/>
            <person name="Chen J."/>
            <person name="Drula E."/>
            <person name="Henrissat B."/>
            <person name="Wiebenga A."/>
            <person name="Lubbers R.J."/>
            <person name="Gomes A.C."/>
            <person name="Makela M.R."/>
            <person name="Stajich J."/>
            <person name="Grigoriev I.V."/>
            <person name="Mortensen U.H."/>
            <person name="De Vries R.P."/>
            <person name="Baker S.E."/>
            <person name="Andersen M.R."/>
        </authorList>
    </citation>
    <scope>NUCLEOTIDE SEQUENCE [LARGE SCALE GENOMIC DNA]</scope>
    <source>
        <strain evidence="8 9">CBS 209.92</strain>
    </source>
</reference>
<keyword evidence="2" id="KW-0813">Transport</keyword>
<evidence type="ECO:0000256" key="7">
    <source>
        <dbReference type="SAM" id="Phobius"/>
    </source>
</evidence>
<dbReference type="EMBL" id="JBFTWV010000343">
    <property type="protein sequence ID" value="KAL2782702.1"/>
    <property type="molecule type" value="Genomic_DNA"/>
</dbReference>
<keyword evidence="6 7" id="KW-0472">Membrane</keyword>
<evidence type="ECO:0000256" key="6">
    <source>
        <dbReference type="ARBA" id="ARBA00023136"/>
    </source>
</evidence>
<proteinExistence type="predicted"/>
<name>A0ABR4FHI4_9EURO</name>
<comment type="subcellular location">
    <subcellularLocation>
        <location evidence="1">Cell membrane</location>
        <topology evidence="1">Multi-pass membrane protein</topology>
    </subcellularLocation>
</comment>
<evidence type="ECO:0000256" key="1">
    <source>
        <dbReference type="ARBA" id="ARBA00004651"/>
    </source>
</evidence>
<feature type="transmembrane region" description="Helical" evidence="7">
    <location>
        <begin position="46"/>
        <end position="64"/>
    </location>
</feature>